<evidence type="ECO:0000259" key="8">
    <source>
        <dbReference type="PROSITE" id="PS50112"/>
    </source>
</evidence>
<keyword evidence="7" id="KW-0067">ATP-binding</keyword>
<dbReference type="SMART" id="SM00091">
    <property type="entry name" value="PAS"/>
    <property type="match status" value="1"/>
</dbReference>
<feature type="domain" description="PAS" evidence="8">
    <location>
        <begin position="27"/>
        <end position="82"/>
    </location>
</feature>
<keyword evidence="4" id="KW-0808">Transferase</keyword>
<evidence type="ECO:0000313" key="9">
    <source>
        <dbReference type="EMBL" id="MFC3672859.1"/>
    </source>
</evidence>
<keyword evidence="10" id="KW-1185">Reference proteome</keyword>
<evidence type="ECO:0000256" key="2">
    <source>
        <dbReference type="ARBA" id="ARBA00012438"/>
    </source>
</evidence>
<dbReference type="EMBL" id="JBHRYE010000025">
    <property type="protein sequence ID" value="MFC3672859.1"/>
    <property type="molecule type" value="Genomic_DNA"/>
</dbReference>
<dbReference type="Pfam" id="PF07536">
    <property type="entry name" value="HWE_HK"/>
    <property type="match status" value="1"/>
</dbReference>
<dbReference type="PANTHER" id="PTHR41523">
    <property type="entry name" value="TWO-COMPONENT SYSTEM SENSOR PROTEIN"/>
    <property type="match status" value="1"/>
</dbReference>
<evidence type="ECO:0000256" key="1">
    <source>
        <dbReference type="ARBA" id="ARBA00000085"/>
    </source>
</evidence>
<dbReference type="SUPFAM" id="SSF55785">
    <property type="entry name" value="PYP-like sensor domain (PAS domain)"/>
    <property type="match status" value="1"/>
</dbReference>
<dbReference type="SMART" id="SM00911">
    <property type="entry name" value="HWE_HK"/>
    <property type="match status" value="1"/>
</dbReference>
<evidence type="ECO:0000256" key="4">
    <source>
        <dbReference type="ARBA" id="ARBA00022679"/>
    </source>
</evidence>
<keyword evidence="5" id="KW-0547">Nucleotide-binding</keyword>
<dbReference type="EC" id="2.7.13.3" evidence="2"/>
<dbReference type="Pfam" id="PF00989">
    <property type="entry name" value="PAS"/>
    <property type="match status" value="1"/>
</dbReference>
<evidence type="ECO:0000256" key="3">
    <source>
        <dbReference type="ARBA" id="ARBA00022553"/>
    </source>
</evidence>
<dbReference type="PROSITE" id="PS50112">
    <property type="entry name" value="PAS"/>
    <property type="match status" value="1"/>
</dbReference>
<gene>
    <name evidence="9" type="ORF">ACFOOT_15680</name>
</gene>
<dbReference type="InterPro" id="IPR011102">
    <property type="entry name" value="Sig_transdc_His_kinase_HWE"/>
</dbReference>
<dbReference type="Proteomes" id="UP001595683">
    <property type="component" value="Unassembled WGS sequence"/>
</dbReference>
<sequence>MRRRKEGSNMSPVSLHSLSDPHFSADTTAWLAAIVEDSTDAILSKTLDGTITSWNAGAERLFGYSREEAVGRPISLIIPDERLDEEADIVVRLRLGERIGRFETVRCTREAVPVHVEVAISPLRNADGTIIGASTIARDISERLRHANEQALLLSEMRHRVKNLLSIVQGLISIGGRRADDVQTFTEELNARITSLAAAQSLVLHSEDRADGACTTLGEILAAVMAPYGDDGIAVVDCDTVVGQHAMTSLALLFHELATNAVKYGALSNPDGSLSVDIATDAAAVSVFWREEGGEWSEKPQAGFGTSLLDATLRGLQGTIVREWRDGVFETVLKLPRDALAR</sequence>
<dbReference type="InterPro" id="IPR013767">
    <property type="entry name" value="PAS_fold"/>
</dbReference>
<organism evidence="9 10">
    <name type="scientific">Novosphingobium pokkalii</name>
    <dbReference type="NCBI Taxonomy" id="1770194"/>
    <lineage>
        <taxon>Bacteria</taxon>
        <taxon>Pseudomonadati</taxon>
        <taxon>Pseudomonadota</taxon>
        <taxon>Alphaproteobacteria</taxon>
        <taxon>Sphingomonadales</taxon>
        <taxon>Sphingomonadaceae</taxon>
        <taxon>Novosphingobium</taxon>
    </lineage>
</organism>
<keyword evidence="3" id="KW-0597">Phosphoprotein</keyword>
<dbReference type="InterPro" id="IPR036890">
    <property type="entry name" value="HATPase_C_sf"/>
</dbReference>
<dbReference type="RefSeq" id="WP_229815739.1">
    <property type="nucleotide sequence ID" value="NZ_BMZP01000043.1"/>
</dbReference>
<reference evidence="10" key="1">
    <citation type="journal article" date="2019" name="Int. J. Syst. Evol. Microbiol.">
        <title>The Global Catalogue of Microorganisms (GCM) 10K type strain sequencing project: providing services to taxonomists for standard genome sequencing and annotation.</title>
        <authorList>
            <consortium name="The Broad Institute Genomics Platform"/>
            <consortium name="The Broad Institute Genome Sequencing Center for Infectious Disease"/>
            <person name="Wu L."/>
            <person name="Ma J."/>
        </authorList>
    </citation>
    <scope>NUCLEOTIDE SEQUENCE [LARGE SCALE GENOMIC DNA]</scope>
    <source>
        <strain evidence="10">KCTC 42224</strain>
    </source>
</reference>
<proteinExistence type="predicted"/>
<protein>
    <recommendedName>
        <fullName evidence="2">histidine kinase</fullName>
        <ecNumber evidence="2">2.7.13.3</ecNumber>
    </recommendedName>
</protein>
<name>A0ABV7V6R6_9SPHN</name>
<evidence type="ECO:0000313" key="10">
    <source>
        <dbReference type="Proteomes" id="UP001595683"/>
    </source>
</evidence>
<accession>A0ABV7V6R6</accession>
<dbReference type="Gene3D" id="3.30.565.10">
    <property type="entry name" value="Histidine kinase-like ATPase, C-terminal domain"/>
    <property type="match status" value="1"/>
</dbReference>
<evidence type="ECO:0000256" key="5">
    <source>
        <dbReference type="ARBA" id="ARBA00022741"/>
    </source>
</evidence>
<dbReference type="PANTHER" id="PTHR41523:SF8">
    <property type="entry name" value="ETHYLENE RESPONSE SENSOR PROTEIN"/>
    <property type="match status" value="1"/>
</dbReference>
<comment type="caution">
    <text evidence="9">The sequence shown here is derived from an EMBL/GenBank/DDBJ whole genome shotgun (WGS) entry which is preliminary data.</text>
</comment>
<dbReference type="InterPro" id="IPR035965">
    <property type="entry name" value="PAS-like_dom_sf"/>
</dbReference>
<keyword evidence="6" id="KW-0418">Kinase</keyword>
<dbReference type="InterPro" id="IPR000014">
    <property type="entry name" value="PAS"/>
</dbReference>
<dbReference type="CDD" id="cd00130">
    <property type="entry name" value="PAS"/>
    <property type="match status" value="1"/>
</dbReference>
<evidence type="ECO:0000256" key="6">
    <source>
        <dbReference type="ARBA" id="ARBA00022777"/>
    </source>
</evidence>
<dbReference type="NCBIfam" id="TIGR00229">
    <property type="entry name" value="sensory_box"/>
    <property type="match status" value="1"/>
</dbReference>
<dbReference type="Gene3D" id="3.30.450.20">
    <property type="entry name" value="PAS domain"/>
    <property type="match status" value="1"/>
</dbReference>
<evidence type="ECO:0000256" key="7">
    <source>
        <dbReference type="ARBA" id="ARBA00022840"/>
    </source>
</evidence>
<comment type="catalytic activity">
    <reaction evidence="1">
        <text>ATP + protein L-histidine = ADP + protein N-phospho-L-histidine.</text>
        <dbReference type="EC" id="2.7.13.3"/>
    </reaction>
</comment>